<dbReference type="Gene3D" id="3.30.110.40">
    <property type="entry name" value="TusA-like domain"/>
    <property type="match status" value="1"/>
</dbReference>
<dbReference type="Proteomes" id="UP000194946">
    <property type="component" value="Unassembled WGS sequence"/>
</dbReference>
<sequence length="74" mass="8233">MIETVLDAKGLLCPLPVLKANRALRTLQEGKCLRVLATDRSAIKDFQDFCRQTGHALIAFSDQGTSLSFLIKRK</sequence>
<gene>
    <name evidence="3" type="ORF">HK18_09445</name>
</gene>
<dbReference type="GO" id="GO:0016740">
    <property type="term" value="F:transferase activity"/>
    <property type="evidence" value="ECO:0007669"/>
    <property type="project" value="UniProtKB-KW"/>
</dbReference>
<dbReference type="SUPFAM" id="SSF64307">
    <property type="entry name" value="SirA-like"/>
    <property type="match status" value="1"/>
</dbReference>
<dbReference type="CDD" id="cd00291">
    <property type="entry name" value="SirA_YedF_YeeD"/>
    <property type="match status" value="1"/>
</dbReference>
<dbReference type="InterPro" id="IPR001455">
    <property type="entry name" value="TusA-like"/>
</dbReference>
<dbReference type="EMBL" id="JOPB01000007">
    <property type="protein sequence ID" value="OUI78257.1"/>
    <property type="molecule type" value="Genomic_DNA"/>
</dbReference>
<reference evidence="4" key="1">
    <citation type="submission" date="2014-06" db="EMBL/GenBank/DDBJ databases">
        <authorList>
            <person name="Winans N.J."/>
            <person name="Newell P.D."/>
            <person name="Douglas A.E."/>
        </authorList>
    </citation>
    <scope>NUCLEOTIDE SEQUENCE [LARGE SCALE GENOMIC DNA]</scope>
    <source>
        <strain evidence="4">DmL_052</strain>
    </source>
</reference>
<protein>
    <submittedName>
        <fullName evidence="3">Sulfurtransferase tusA</fullName>
    </submittedName>
</protein>
<dbReference type="RefSeq" id="WP_008853283.1">
    <property type="nucleotide sequence ID" value="NZ_JOPB01000007.1"/>
</dbReference>
<organism evidence="3 4">
    <name type="scientific">Commensalibacter intestini</name>
    <dbReference type="NCBI Taxonomy" id="479936"/>
    <lineage>
        <taxon>Bacteria</taxon>
        <taxon>Pseudomonadati</taxon>
        <taxon>Pseudomonadota</taxon>
        <taxon>Alphaproteobacteria</taxon>
        <taxon>Acetobacterales</taxon>
        <taxon>Acetobacteraceae</taxon>
    </lineage>
</organism>
<dbReference type="InterPro" id="IPR036868">
    <property type="entry name" value="TusA-like_sf"/>
</dbReference>
<evidence type="ECO:0000313" key="3">
    <source>
        <dbReference type="EMBL" id="OUI78257.1"/>
    </source>
</evidence>
<comment type="similarity">
    <text evidence="1">Belongs to the sulfur carrier protein TusA family.</text>
</comment>
<dbReference type="PROSITE" id="PS01148">
    <property type="entry name" value="UPF0033"/>
    <property type="match status" value="1"/>
</dbReference>
<evidence type="ECO:0000256" key="1">
    <source>
        <dbReference type="ARBA" id="ARBA00008984"/>
    </source>
</evidence>
<evidence type="ECO:0000259" key="2">
    <source>
        <dbReference type="PROSITE" id="PS01148"/>
    </source>
</evidence>
<feature type="domain" description="UPF0033" evidence="2">
    <location>
        <begin position="6"/>
        <end position="30"/>
    </location>
</feature>
<dbReference type="Pfam" id="PF01206">
    <property type="entry name" value="TusA"/>
    <property type="match status" value="1"/>
</dbReference>
<keyword evidence="3" id="KW-0808">Transferase</keyword>
<evidence type="ECO:0000313" key="4">
    <source>
        <dbReference type="Proteomes" id="UP000194946"/>
    </source>
</evidence>
<dbReference type="PANTHER" id="PTHR33279">
    <property type="entry name" value="SULFUR CARRIER PROTEIN YEDF-RELATED"/>
    <property type="match status" value="1"/>
</dbReference>
<proteinExistence type="inferred from homology"/>
<keyword evidence="4" id="KW-1185">Reference proteome</keyword>
<comment type="caution">
    <text evidence="3">The sequence shown here is derived from an EMBL/GenBank/DDBJ whole genome shotgun (WGS) entry which is preliminary data.</text>
</comment>
<dbReference type="AlphaFoldDB" id="A0A251ZUD0"/>
<dbReference type="PANTHER" id="PTHR33279:SF6">
    <property type="entry name" value="SULFUR CARRIER PROTEIN YEDF-RELATED"/>
    <property type="match status" value="1"/>
</dbReference>
<accession>A0A251ZUD0</accession>
<name>A0A251ZUD0_9PROT</name>